<evidence type="ECO:0000256" key="1">
    <source>
        <dbReference type="ARBA" id="ARBA00008875"/>
    </source>
</evidence>
<evidence type="ECO:0000256" key="3">
    <source>
        <dbReference type="ARBA" id="ARBA00023295"/>
    </source>
</evidence>
<dbReference type="InterPro" id="IPR049166">
    <property type="entry name" value="GH39_cat"/>
</dbReference>
<dbReference type="PROSITE" id="PS51318">
    <property type="entry name" value="TAT"/>
    <property type="match status" value="1"/>
</dbReference>
<protein>
    <recommendedName>
        <fullName evidence="5">F5/8 type C domain-containing protein</fullName>
    </recommendedName>
</protein>
<dbReference type="EMBL" id="SMKA01000270">
    <property type="protein sequence ID" value="TDC17587.1"/>
    <property type="molecule type" value="Genomic_DNA"/>
</dbReference>
<dbReference type="Gene3D" id="2.60.120.260">
    <property type="entry name" value="Galactose-binding domain-like"/>
    <property type="match status" value="2"/>
</dbReference>
<dbReference type="InterPro" id="IPR008979">
    <property type="entry name" value="Galactose-bd-like_sf"/>
</dbReference>
<dbReference type="InterPro" id="IPR006311">
    <property type="entry name" value="TAT_signal"/>
</dbReference>
<dbReference type="PANTHER" id="PTHR12631:SF10">
    <property type="entry name" value="BETA-XYLOSIDASE-LIKE PROTEIN-RELATED"/>
    <property type="match status" value="1"/>
</dbReference>
<dbReference type="AlphaFoldDB" id="A0A4R4P9M0"/>
<evidence type="ECO:0000256" key="2">
    <source>
        <dbReference type="ARBA" id="ARBA00022801"/>
    </source>
</evidence>
<accession>A0A4R4P9M0</accession>
<keyword evidence="4" id="KW-0732">Signal</keyword>
<dbReference type="InterPro" id="IPR000421">
    <property type="entry name" value="FA58C"/>
</dbReference>
<keyword evidence="7" id="KW-1185">Reference proteome</keyword>
<dbReference type="SUPFAM" id="SSF49785">
    <property type="entry name" value="Galactose-binding domain-like"/>
    <property type="match status" value="2"/>
</dbReference>
<gene>
    <name evidence="6" type="ORF">E1261_36875</name>
</gene>
<proteinExistence type="inferred from homology"/>
<dbReference type="InterPro" id="IPR051923">
    <property type="entry name" value="Glycosyl_Hydrolase_39"/>
</dbReference>
<keyword evidence="3" id="KW-0326">Glycosidase</keyword>
<feature type="signal peptide" evidence="4">
    <location>
        <begin position="1"/>
        <end position="32"/>
    </location>
</feature>
<evidence type="ECO:0000313" key="6">
    <source>
        <dbReference type="EMBL" id="TDC17587.1"/>
    </source>
</evidence>
<dbReference type="Gene3D" id="3.20.20.80">
    <property type="entry name" value="Glycosidases"/>
    <property type="match status" value="1"/>
</dbReference>
<dbReference type="Pfam" id="PF01229">
    <property type="entry name" value="Glyco_hydro_39"/>
    <property type="match status" value="1"/>
</dbReference>
<comment type="similarity">
    <text evidence="1">Belongs to the glycosyl hydrolase 39 family.</text>
</comment>
<reference evidence="6 7" key="1">
    <citation type="submission" date="2019-03" db="EMBL/GenBank/DDBJ databases">
        <title>Draft genome sequences of novel Actinobacteria.</title>
        <authorList>
            <person name="Sahin N."/>
            <person name="Ay H."/>
            <person name="Saygin H."/>
        </authorList>
    </citation>
    <scope>NUCLEOTIDE SEQUENCE [LARGE SCALE GENOMIC DNA]</scope>
    <source>
        <strain evidence="6 7">JCM 30547</strain>
    </source>
</reference>
<dbReference type="GO" id="GO:0004553">
    <property type="term" value="F:hydrolase activity, hydrolyzing O-glycosyl compounds"/>
    <property type="evidence" value="ECO:0007669"/>
    <property type="project" value="TreeGrafter"/>
</dbReference>
<organism evidence="6 7">
    <name type="scientific">Kribbella albertanoniae</name>
    <dbReference type="NCBI Taxonomy" id="1266829"/>
    <lineage>
        <taxon>Bacteria</taxon>
        <taxon>Bacillati</taxon>
        <taxon>Actinomycetota</taxon>
        <taxon>Actinomycetes</taxon>
        <taxon>Propionibacteriales</taxon>
        <taxon>Kribbellaceae</taxon>
        <taxon>Kribbella</taxon>
    </lineage>
</organism>
<dbReference type="InterPro" id="IPR017853">
    <property type="entry name" value="GH"/>
</dbReference>
<dbReference type="PROSITE" id="PS50022">
    <property type="entry name" value="FA58C_3"/>
    <property type="match status" value="1"/>
</dbReference>
<evidence type="ECO:0000256" key="4">
    <source>
        <dbReference type="SAM" id="SignalP"/>
    </source>
</evidence>
<evidence type="ECO:0000313" key="7">
    <source>
        <dbReference type="Proteomes" id="UP000295075"/>
    </source>
</evidence>
<evidence type="ECO:0000259" key="5">
    <source>
        <dbReference type="PROSITE" id="PS50022"/>
    </source>
</evidence>
<dbReference type="Proteomes" id="UP000295075">
    <property type="component" value="Unassembled WGS sequence"/>
</dbReference>
<feature type="chain" id="PRO_5020822998" description="F5/8 type C domain-containing protein" evidence="4">
    <location>
        <begin position="33"/>
        <end position="831"/>
    </location>
</feature>
<dbReference type="PANTHER" id="PTHR12631">
    <property type="entry name" value="ALPHA-L-IDURONIDASE"/>
    <property type="match status" value="1"/>
</dbReference>
<dbReference type="SUPFAM" id="SSF51011">
    <property type="entry name" value="Glycosyl hydrolase domain"/>
    <property type="match status" value="1"/>
</dbReference>
<dbReference type="Pfam" id="PF00754">
    <property type="entry name" value="F5_F8_type_C"/>
    <property type="match status" value="2"/>
</dbReference>
<sequence>MIRPSWRRAVSGLLAAAVATALAVVAAPTAEAATVTISADYRSDAGPFDKAKILNANEGGYLTHNSLNWLPEAYDPFKEAGLQLVTITHLLNENFYNIVSGTGPNFSYDYTKLDRVIQPLLDKGLTPMMGLAFTPEVLGGATKAQGFSNAVPNNNEYWKLIVQNLVQHYKDKGHTGWYWEVWNEPNLGTSFWNGTQAQYNELYKATAEGVKAADETAKIGGPATAQPTGAFIRDFTNYLGQNPAVPLDYLSFHEYGESFDLTQAQADLARNGRAGTPIFITEWHASPNMMQGPGAMSDTNVMATYAAWKMSQALAKPGLTKIFHFAPKEGLTPTKLFNGDLGLLTVDNHRKAVFNTYKLFNNLRPTRLSTNLSGAGTANGQVGAITTKDPDNKSVALLMWNHQNTPTDVSVNLSNLPYAADGKNIRVTQYVIDANHGNYYADFAAGIRGWDIGPSENLRPQESKVVPGSSTFARNFVPGPNALVAYVLEPTSDAVTDAAQVGPTPIAVGSHNLAHGRPVETSSSLEKWTWSEAALTDGLNHSFSKVDALPAASGWSSDPHPTSAATESAYVDLGSSVDVDRVVLWPRDDKECEGYGFPKDFALQGTDNPAGTWTDLAAPVTNYNNGLPLPPGAGAQTFAVTGKFRYVRVTATNLQPACAGDAVPKHFQLAELQVYGGANMAAGATVTASSELEDWGWSKRYLTDGKETSDGPEYGYSSAWGRTDDPDVTVRLTLPSARSISRIDLFPRTDAGNEGKGFPIDFSVRVATNDNCTTWSTVVARGNYWNPGRFTQTFGFSPRTTRCVEIEATRLYRFADSGFHLFQLGEVKLYN</sequence>
<comment type="caution">
    <text evidence="6">The sequence shown here is derived from an EMBL/GenBank/DDBJ whole genome shotgun (WGS) entry which is preliminary data.</text>
</comment>
<feature type="domain" description="F5/8 type C" evidence="5">
    <location>
        <begin position="501"/>
        <end position="677"/>
    </location>
</feature>
<dbReference type="RefSeq" id="WP_132414381.1">
    <property type="nucleotide sequence ID" value="NZ_SMKA01000270.1"/>
</dbReference>
<dbReference type="OrthoDB" id="5242547at2"/>
<name>A0A4R4P9M0_9ACTN</name>
<dbReference type="SUPFAM" id="SSF51445">
    <property type="entry name" value="(Trans)glycosidases"/>
    <property type="match status" value="1"/>
</dbReference>
<keyword evidence="2" id="KW-0378">Hydrolase</keyword>